<dbReference type="Pfam" id="PF00072">
    <property type="entry name" value="Response_reg"/>
    <property type="match status" value="1"/>
</dbReference>
<feature type="domain" description="PAC" evidence="15">
    <location>
        <begin position="141"/>
        <end position="191"/>
    </location>
</feature>
<keyword evidence="9" id="KW-0902">Two-component regulatory system</keyword>
<dbReference type="Gene3D" id="1.10.287.130">
    <property type="match status" value="1"/>
</dbReference>
<comment type="caution">
    <text evidence="16">The sequence shown here is derived from an EMBL/GenBank/DDBJ whole genome shotgun (WGS) entry which is preliminary data.</text>
</comment>
<dbReference type="PANTHER" id="PTHR45339">
    <property type="entry name" value="HYBRID SIGNAL TRANSDUCTION HISTIDINE KINASE J"/>
    <property type="match status" value="1"/>
</dbReference>
<keyword evidence="17" id="KW-1185">Reference proteome</keyword>
<dbReference type="SUPFAM" id="SSF55874">
    <property type="entry name" value="ATPase domain of HSP90 chaperone/DNA topoisomerase II/histidine kinase"/>
    <property type="match status" value="1"/>
</dbReference>
<dbReference type="GO" id="GO:0000155">
    <property type="term" value="F:phosphorelay sensor kinase activity"/>
    <property type="evidence" value="ECO:0007669"/>
    <property type="project" value="InterPro"/>
</dbReference>
<evidence type="ECO:0000259" key="15">
    <source>
        <dbReference type="PROSITE" id="PS50113"/>
    </source>
</evidence>
<evidence type="ECO:0000259" key="12">
    <source>
        <dbReference type="PROSITE" id="PS50109"/>
    </source>
</evidence>
<dbReference type="RefSeq" id="WP_330594460.1">
    <property type="nucleotide sequence ID" value="NZ_JACEGA010000001.1"/>
</dbReference>
<dbReference type="SUPFAM" id="SSF55785">
    <property type="entry name" value="PYP-like sensor domain (PAS domain)"/>
    <property type="match status" value="3"/>
</dbReference>
<evidence type="ECO:0000256" key="2">
    <source>
        <dbReference type="ARBA" id="ARBA00012438"/>
    </source>
</evidence>
<comment type="function">
    <text evidence="10">May play the central regulatory role in sporulation. It may be an element of the effector pathway responsible for the activation of sporulation genes in response to nutritional stress. Spo0A may act in concert with spo0H (a sigma factor) to control the expression of some genes that are critical to the sporulation process.</text>
</comment>
<feature type="domain" description="PAC" evidence="15">
    <location>
        <begin position="23"/>
        <end position="75"/>
    </location>
</feature>
<dbReference type="SUPFAM" id="SSF47384">
    <property type="entry name" value="Homodimeric domain of signal transducing histidine kinase"/>
    <property type="match status" value="1"/>
</dbReference>
<evidence type="ECO:0000259" key="14">
    <source>
        <dbReference type="PROSITE" id="PS50112"/>
    </source>
</evidence>
<evidence type="ECO:0000313" key="17">
    <source>
        <dbReference type="Proteomes" id="UP000574276"/>
    </source>
</evidence>
<keyword evidence="7" id="KW-0418">Kinase</keyword>
<dbReference type="NCBIfam" id="TIGR00229">
    <property type="entry name" value="sensory_box"/>
    <property type="match status" value="2"/>
</dbReference>
<evidence type="ECO:0000256" key="5">
    <source>
        <dbReference type="ARBA" id="ARBA00022679"/>
    </source>
</evidence>
<dbReference type="PROSITE" id="PS50109">
    <property type="entry name" value="HIS_KIN"/>
    <property type="match status" value="1"/>
</dbReference>
<dbReference type="SMART" id="SM00086">
    <property type="entry name" value="PAC"/>
    <property type="match status" value="2"/>
</dbReference>
<evidence type="ECO:0000313" key="16">
    <source>
        <dbReference type="EMBL" id="MBB2182814.1"/>
    </source>
</evidence>
<dbReference type="Pfam" id="PF00512">
    <property type="entry name" value="HisKA"/>
    <property type="match status" value="1"/>
</dbReference>
<evidence type="ECO:0000256" key="10">
    <source>
        <dbReference type="ARBA" id="ARBA00024867"/>
    </source>
</evidence>
<dbReference type="InterPro" id="IPR001789">
    <property type="entry name" value="Sig_transdc_resp-reg_receiver"/>
</dbReference>
<dbReference type="Proteomes" id="UP000574276">
    <property type="component" value="Unassembled WGS sequence"/>
</dbReference>
<feature type="domain" description="PAS" evidence="14">
    <location>
        <begin position="72"/>
        <end position="114"/>
    </location>
</feature>
<evidence type="ECO:0000256" key="7">
    <source>
        <dbReference type="ARBA" id="ARBA00022777"/>
    </source>
</evidence>
<dbReference type="PROSITE" id="PS50110">
    <property type="entry name" value="RESPONSE_REGULATORY"/>
    <property type="match status" value="1"/>
</dbReference>
<protein>
    <recommendedName>
        <fullName evidence="3">Stage 0 sporulation protein A homolog</fullName>
        <ecNumber evidence="2">2.7.13.3</ecNumber>
    </recommendedName>
</protein>
<evidence type="ECO:0000256" key="1">
    <source>
        <dbReference type="ARBA" id="ARBA00000085"/>
    </source>
</evidence>
<dbReference type="GO" id="GO:0005524">
    <property type="term" value="F:ATP binding"/>
    <property type="evidence" value="ECO:0007669"/>
    <property type="project" value="UniProtKB-KW"/>
</dbReference>
<reference evidence="16 17" key="1">
    <citation type="submission" date="2020-07" db="EMBL/GenBank/DDBJ databases">
        <title>Characterization and genome sequencing of isolate MD1, a novel member within the family Lachnospiraceae.</title>
        <authorList>
            <person name="Rettenmaier R."/>
            <person name="Di Bello L."/>
            <person name="Zinser C."/>
            <person name="Scheitz K."/>
            <person name="Liebl W."/>
            <person name="Zverlov V."/>
        </authorList>
    </citation>
    <scope>NUCLEOTIDE SEQUENCE [LARGE SCALE GENOMIC DNA]</scope>
    <source>
        <strain evidence="16 17">MD1</strain>
    </source>
</reference>
<feature type="modified residue" description="4-aspartylphosphate" evidence="11">
    <location>
        <position position="531"/>
    </location>
</feature>
<dbReference type="InterPro" id="IPR036890">
    <property type="entry name" value="HATPase_C_sf"/>
</dbReference>
<dbReference type="InterPro" id="IPR003661">
    <property type="entry name" value="HisK_dim/P_dom"/>
</dbReference>
<dbReference type="InterPro" id="IPR000014">
    <property type="entry name" value="PAS"/>
</dbReference>
<evidence type="ECO:0000256" key="6">
    <source>
        <dbReference type="ARBA" id="ARBA00022741"/>
    </source>
</evidence>
<evidence type="ECO:0000256" key="3">
    <source>
        <dbReference type="ARBA" id="ARBA00018672"/>
    </source>
</evidence>
<proteinExistence type="predicted"/>
<dbReference type="Gene3D" id="3.30.565.10">
    <property type="entry name" value="Histidine kinase-like ATPase, C-terminal domain"/>
    <property type="match status" value="1"/>
</dbReference>
<dbReference type="CDD" id="cd00082">
    <property type="entry name" value="HisKA"/>
    <property type="match status" value="1"/>
</dbReference>
<name>A0A839JZK8_9FIRM</name>
<keyword evidence="8" id="KW-0067">ATP-binding</keyword>
<dbReference type="AlphaFoldDB" id="A0A839JZK8"/>
<evidence type="ECO:0000259" key="13">
    <source>
        <dbReference type="PROSITE" id="PS50110"/>
    </source>
</evidence>
<dbReference type="FunFam" id="1.10.287.130:FF:000002">
    <property type="entry name" value="Two-component osmosensing histidine kinase"/>
    <property type="match status" value="1"/>
</dbReference>
<organism evidence="16 17">
    <name type="scientific">Variimorphobacter saccharofermentans</name>
    <dbReference type="NCBI Taxonomy" id="2755051"/>
    <lineage>
        <taxon>Bacteria</taxon>
        <taxon>Bacillati</taxon>
        <taxon>Bacillota</taxon>
        <taxon>Clostridia</taxon>
        <taxon>Lachnospirales</taxon>
        <taxon>Lachnospiraceae</taxon>
        <taxon>Variimorphobacter</taxon>
    </lineage>
</organism>
<evidence type="ECO:0000256" key="4">
    <source>
        <dbReference type="ARBA" id="ARBA00022553"/>
    </source>
</evidence>
<dbReference type="EMBL" id="JACEGA010000001">
    <property type="protein sequence ID" value="MBB2182814.1"/>
    <property type="molecule type" value="Genomic_DNA"/>
</dbReference>
<evidence type="ECO:0000256" key="8">
    <source>
        <dbReference type="ARBA" id="ARBA00022840"/>
    </source>
</evidence>
<dbReference type="SMART" id="SM00091">
    <property type="entry name" value="PAS"/>
    <property type="match status" value="2"/>
</dbReference>
<dbReference type="InterPro" id="IPR035965">
    <property type="entry name" value="PAS-like_dom_sf"/>
</dbReference>
<dbReference type="CDD" id="cd00130">
    <property type="entry name" value="PAS"/>
    <property type="match status" value="2"/>
</dbReference>
<dbReference type="InterPro" id="IPR011006">
    <property type="entry name" value="CheY-like_superfamily"/>
</dbReference>
<dbReference type="SMART" id="SM00388">
    <property type="entry name" value="HisKA"/>
    <property type="match status" value="1"/>
</dbReference>
<feature type="domain" description="Response regulatory" evidence="13">
    <location>
        <begin position="474"/>
        <end position="604"/>
    </location>
</feature>
<dbReference type="InterPro" id="IPR001610">
    <property type="entry name" value="PAC"/>
</dbReference>
<accession>A0A839JZK8</accession>
<dbReference type="PANTHER" id="PTHR45339:SF1">
    <property type="entry name" value="HYBRID SIGNAL TRANSDUCTION HISTIDINE KINASE J"/>
    <property type="match status" value="1"/>
</dbReference>
<dbReference type="InterPro" id="IPR005467">
    <property type="entry name" value="His_kinase_dom"/>
</dbReference>
<keyword evidence="4 11" id="KW-0597">Phosphoprotein</keyword>
<dbReference type="PROSITE" id="PS50113">
    <property type="entry name" value="PAC"/>
    <property type="match status" value="2"/>
</dbReference>
<sequence>MGVFVFDMTTPTSSLAMNTLEELQLEVRIKRYDGCYRWCLLVASPYYNLDSKYAGYIGSIYDIHEKKEFEENLYRYRQIIHNATDIIFFLDLQGKILEVNQKAIDTYGYSKEELYLLDVKKIRHDWYFTDIEYQKACETGLLYESIHYRKDGSCFPVEVSAQGTKIGNEKVVICFVRDISDRKQAEKLIRDSELKYRTLFMNMRNGYAYYKIIYKNNKPVELRFEEVNDNFAALFDMKKDEVIGKNHLYVFPNSTEFLERILIHDYDRLMNGETIFFDEHYSETYNKWILLSVYMPEPGYLVTVLMDVTRIKQTEISLIAAKNAAEAANKAKSEFLANMSHEIRTPINGMVGMVDLTLLTKLDEEQRENLITAKACANQLLNIINDILDFSKMEAGKLSIENINFNIRELIEDVIKTHTKKVEEKGLDFKYSFSSSIPKILVGDPQRIRQVLNNLISNAIKFTQDGGISVDVKKLFAKDNEVTIQFSVIKFLQKYLSQYGECDIVVDGLEALDAYMISLKDEKPYDLICLDIMMPKVDGVKVLKNIRDMEIQKNIAADKRAKIIMTTALAETQFVQQAFEYGCNAYAAKPIDIEKLEEVLKKLDLVKDK</sequence>
<dbReference type="EC" id="2.7.13.3" evidence="2"/>
<dbReference type="CDD" id="cd17546">
    <property type="entry name" value="REC_hyHK_CKI1_RcsC-like"/>
    <property type="match status" value="1"/>
</dbReference>
<evidence type="ECO:0000256" key="11">
    <source>
        <dbReference type="PROSITE-ProRule" id="PRU00169"/>
    </source>
</evidence>
<dbReference type="Gene3D" id="3.30.450.20">
    <property type="entry name" value="PAS domain"/>
    <property type="match status" value="3"/>
</dbReference>
<keyword evidence="6" id="KW-0547">Nucleotide-binding</keyword>
<gene>
    <name evidence="16" type="ORF">H0486_07985</name>
</gene>
<dbReference type="InterPro" id="IPR036097">
    <property type="entry name" value="HisK_dim/P_sf"/>
</dbReference>
<feature type="domain" description="Histidine kinase" evidence="12">
    <location>
        <begin position="338"/>
        <end position="473"/>
    </location>
</feature>
<comment type="catalytic activity">
    <reaction evidence="1">
        <text>ATP + protein L-histidine = ADP + protein N-phospho-L-histidine.</text>
        <dbReference type="EC" id="2.7.13.3"/>
    </reaction>
</comment>
<dbReference type="Gene3D" id="3.40.50.2300">
    <property type="match status" value="1"/>
</dbReference>
<dbReference type="Pfam" id="PF13426">
    <property type="entry name" value="PAS_9"/>
    <property type="match status" value="3"/>
</dbReference>
<dbReference type="SUPFAM" id="SSF52172">
    <property type="entry name" value="CheY-like"/>
    <property type="match status" value="1"/>
</dbReference>
<dbReference type="InterPro" id="IPR000700">
    <property type="entry name" value="PAS-assoc_C"/>
</dbReference>
<dbReference type="SMART" id="SM00448">
    <property type="entry name" value="REC"/>
    <property type="match status" value="1"/>
</dbReference>
<evidence type="ECO:0000256" key="9">
    <source>
        <dbReference type="ARBA" id="ARBA00023012"/>
    </source>
</evidence>
<keyword evidence="5" id="KW-0808">Transferase</keyword>
<dbReference type="PROSITE" id="PS50112">
    <property type="entry name" value="PAS"/>
    <property type="match status" value="1"/>
</dbReference>